<evidence type="ECO:0000313" key="4">
    <source>
        <dbReference type="Proteomes" id="UP000029381"/>
    </source>
</evidence>
<dbReference type="PANTHER" id="PTHR33713:SF6">
    <property type="entry name" value="ANTITOXIN YEFM"/>
    <property type="match status" value="1"/>
</dbReference>
<evidence type="ECO:0000313" key="3">
    <source>
        <dbReference type="EMBL" id="KFN91821.1"/>
    </source>
</evidence>
<dbReference type="InterPro" id="IPR006442">
    <property type="entry name" value="Antitoxin_Phd/YefM"/>
</dbReference>
<evidence type="ECO:0000256" key="2">
    <source>
        <dbReference type="RuleBase" id="RU362080"/>
    </source>
</evidence>
<dbReference type="AlphaFoldDB" id="A0A091C1V2"/>
<dbReference type="SUPFAM" id="SSF143120">
    <property type="entry name" value="YefM-like"/>
    <property type="match status" value="1"/>
</dbReference>
<dbReference type="Proteomes" id="UP000029381">
    <property type="component" value="Unassembled WGS sequence"/>
</dbReference>
<protein>
    <recommendedName>
        <fullName evidence="2">Antitoxin</fullName>
    </recommendedName>
</protein>
<reference evidence="3 4" key="1">
    <citation type="submission" date="2014-08" db="EMBL/GenBank/DDBJ databases">
        <title>Genome sequence of Tetragenococcus muriaticus.</title>
        <authorList>
            <person name="Chuea-nongthon C."/>
            <person name="Rodtong S."/>
            <person name="Yongsawatdigul J."/>
            <person name="Steele J.L."/>
            <person name="Liu X.-y."/>
            <person name="Speers J."/>
            <person name="Glasner J.D."/>
            <person name="Neeno-Eckwall E.C."/>
        </authorList>
    </citation>
    <scope>NUCLEOTIDE SEQUENCE [LARGE SCALE GENOMIC DNA]</scope>
    <source>
        <strain evidence="3 4">3MR10-3</strain>
    </source>
</reference>
<evidence type="ECO:0000256" key="1">
    <source>
        <dbReference type="ARBA" id="ARBA00009981"/>
    </source>
</evidence>
<sequence>MEQTPMNPSSARKNFYRLLKEVNENHREVEIVSERSENNAVLISLEDWRSIQETLYLEETGVLDKVREREQDSSEFIDVDDIDWEEL</sequence>
<proteinExistence type="inferred from homology"/>
<name>A0A091C1V2_9ENTE</name>
<dbReference type="Gene3D" id="3.40.1620.10">
    <property type="entry name" value="YefM-like domain"/>
    <property type="match status" value="1"/>
</dbReference>
<dbReference type="Pfam" id="PF02604">
    <property type="entry name" value="PhdYeFM_antitox"/>
    <property type="match status" value="1"/>
</dbReference>
<keyword evidence="4" id="KW-1185">Reference proteome</keyword>
<comment type="similarity">
    <text evidence="1 2">Belongs to the phD/YefM antitoxin family.</text>
</comment>
<organism evidence="3 4">
    <name type="scientific">Tetragenococcus muriaticus 3MR10-3</name>
    <dbReference type="NCBI Taxonomy" id="1302648"/>
    <lineage>
        <taxon>Bacteria</taxon>
        <taxon>Bacillati</taxon>
        <taxon>Bacillota</taxon>
        <taxon>Bacilli</taxon>
        <taxon>Lactobacillales</taxon>
        <taxon>Enterococcaceae</taxon>
        <taxon>Tetragenococcus</taxon>
    </lineage>
</organism>
<dbReference type="RefSeq" id="WP_028790736.1">
    <property type="nucleotide sequence ID" value="NZ_JPVT01000072.1"/>
</dbReference>
<dbReference type="PANTHER" id="PTHR33713">
    <property type="entry name" value="ANTITOXIN YAFN-RELATED"/>
    <property type="match status" value="1"/>
</dbReference>
<gene>
    <name evidence="3" type="ORF">TMU3MR103_0853</name>
</gene>
<comment type="caution">
    <text evidence="3">The sequence shown here is derived from an EMBL/GenBank/DDBJ whole genome shotgun (WGS) entry which is preliminary data.</text>
</comment>
<dbReference type="PATRIC" id="fig|1302648.3.peg.828"/>
<dbReference type="InterPro" id="IPR051405">
    <property type="entry name" value="phD/YefM_antitoxin"/>
</dbReference>
<comment type="function">
    <text evidence="2">Antitoxin component of a type II toxin-antitoxin (TA) system.</text>
</comment>
<accession>A0A091C1V2</accession>
<dbReference type="InterPro" id="IPR036165">
    <property type="entry name" value="YefM-like_sf"/>
</dbReference>
<dbReference type="NCBIfam" id="TIGR01552">
    <property type="entry name" value="phd_fam"/>
    <property type="match status" value="1"/>
</dbReference>
<dbReference type="EMBL" id="JPVT01000072">
    <property type="protein sequence ID" value="KFN91821.1"/>
    <property type="molecule type" value="Genomic_DNA"/>
</dbReference>